<dbReference type="Gene3D" id="2.60.40.10">
    <property type="entry name" value="Immunoglobulins"/>
    <property type="match status" value="1"/>
</dbReference>
<dbReference type="AlphaFoldDB" id="A0AAV2S570"/>
<dbReference type="Pfam" id="PF14555">
    <property type="entry name" value="UBA_4"/>
    <property type="match status" value="1"/>
</dbReference>
<dbReference type="SUPFAM" id="SSF46934">
    <property type="entry name" value="UBA-like"/>
    <property type="match status" value="1"/>
</dbReference>
<evidence type="ECO:0000259" key="2">
    <source>
        <dbReference type="Pfam" id="PF16158"/>
    </source>
</evidence>
<dbReference type="CDD" id="cd14349">
    <property type="entry name" value="UBA_CF106"/>
    <property type="match status" value="1"/>
</dbReference>
<dbReference type="EMBL" id="CAXKWB010044089">
    <property type="protein sequence ID" value="CAL4160420.1"/>
    <property type="molecule type" value="Genomic_DNA"/>
</dbReference>
<evidence type="ECO:0000256" key="1">
    <source>
        <dbReference type="SAM" id="Phobius"/>
    </source>
</evidence>
<feature type="non-terminal residue" evidence="3">
    <location>
        <position position="226"/>
    </location>
</feature>
<accession>A0AAV2S570</accession>
<keyword evidence="1" id="KW-0472">Membrane</keyword>
<dbReference type="InterPro" id="IPR013783">
    <property type="entry name" value="Ig-like_fold"/>
</dbReference>
<organism evidence="3 4">
    <name type="scientific">Meganyctiphanes norvegica</name>
    <name type="common">Northern krill</name>
    <name type="synonym">Thysanopoda norvegica</name>
    <dbReference type="NCBI Taxonomy" id="48144"/>
    <lineage>
        <taxon>Eukaryota</taxon>
        <taxon>Metazoa</taxon>
        <taxon>Ecdysozoa</taxon>
        <taxon>Arthropoda</taxon>
        <taxon>Crustacea</taxon>
        <taxon>Multicrustacea</taxon>
        <taxon>Malacostraca</taxon>
        <taxon>Eumalacostraca</taxon>
        <taxon>Eucarida</taxon>
        <taxon>Euphausiacea</taxon>
        <taxon>Euphausiidae</taxon>
        <taxon>Meganyctiphanes</taxon>
    </lineage>
</organism>
<name>A0AAV2S570_MEGNR</name>
<keyword evidence="4" id="KW-1185">Reference proteome</keyword>
<comment type="caution">
    <text evidence="3">The sequence shown here is derived from an EMBL/GenBank/DDBJ whole genome shotgun (WGS) entry which is preliminary data.</text>
</comment>
<dbReference type="Pfam" id="PF16158">
    <property type="entry name" value="N_BRCA1_IG"/>
    <property type="match status" value="1"/>
</dbReference>
<keyword evidence="1" id="KW-1133">Transmembrane helix</keyword>
<reference evidence="3 4" key="1">
    <citation type="submission" date="2024-05" db="EMBL/GenBank/DDBJ databases">
        <authorList>
            <person name="Wallberg A."/>
        </authorList>
    </citation>
    <scope>NUCLEOTIDE SEQUENCE [LARGE SCALE GENOMIC DNA]</scope>
</reference>
<dbReference type="PANTHER" id="PTHR20930:SF0">
    <property type="entry name" value="PROTEIN ILRUN"/>
    <property type="match status" value="1"/>
</dbReference>
<dbReference type="Gene3D" id="1.10.8.10">
    <property type="entry name" value="DNA helicase RuvA subunit, C-terminal domain"/>
    <property type="match status" value="1"/>
</dbReference>
<dbReference type="Proteomes" id="UP001497623">
    <property type="component" value="Unassembled WGS sequence"/>
</dbReference>
<keyword evidence="1" id="KW-0812">Transmembrane</keyword>
<feature type="domain" description="Nbr1 FW" evidence="2">
    <location>
        <begin position="80"/>
        <end position="171"/>
    </location>
</feature>
<evidence type="ECO:0000313" key="4">
    <source>
        <dbReference type="Proteomes" id="UP001497623"/>
    </source>
</evidence>
<dbReference type="InterPro" id="IPR032350">
    <property type="entry name" value="Nbr1_FW"/>
</dbReference>
<protein>
    <recommendedName>
        <fullName evidence="2">Nbr1 FW domain-containing protein</fullName>
    </recommendedName>
</protein>
<dbReference type="InterPro" id="IPR039517">
    <property type="entry name" value="C6orf106_UBA-like"/>
</dbReference>
<proteinExistence type="predicted"/>
<dbReference type="PANTHER" id="PTHR20930">
    <property type="entry name" value="OVARIAN CARCINOMA ANTIGEN CA125-RELATED"/>
    <property type="match status" value="1"/>
</dbReference>
<sequence>MEVDEDLEAGLLRQFNCMGTTDKEVLIKELQGLVGSHLNEHSARFYLDMTDWNLQAAVCAYFDLQSANKLPQMTFVKDITIGEGESVPPNTRFVKTWRIQNPGSEGWPSGCRLLYAGGELLNAPTMVSVQPIPAGETSDISIEMLSPTETGIYSSKWRMCTATGNYFGECLHMTDISFEFGSLLTIIINLVVLGAVGALDTAMTAILNISPHLTLSPSKTRTSDRL</sequence>
<dbReference type="CDD" id="cd14947">
    <property type="entry name" value="NBR1_like"/>
    <property type="match status" value="1"/>
</dbReference>
<gene>
    <name evidence="3" type="ORF">MNOR_LOCUS32423</name>
</gene>
<evidence type="ECO:0000313" key="3">
    <source>
        <dbReference type="EMBL" id="CAL4160420.1"/>
    </source>
</evidence>
<feature type="transmembrane region" description="Helical" evidence="1">
    <location>
        <begin position="180"/>
        <end position="199"/>
    </location>
</feature>
<dbReference type="InterPro" id="IPR009060">
    <property type="entry name" value="UBA-like_sf"/>
</dbReference>